<dbReference type="InterPro" id="IPR020846">
    <property type="entry name" value="MFS_dom"/>
</dbReference>
<evidence type="ECO:0000256" key="3">
    <source>
        <dbReference type="ARBA" id="ARBA00022692"/>
    </source>
</evidence>
<evidence type="ECO:0000259" key="7">
    <source>
        <dbReference type="PROSITE" id="PS50850"/>
    </source>
</evidence>
<keyword evidence="5 6" id="KW-0472">Membrane</keyword>
<dbReference type="GO" id="GO:0022857">
    <property type="term" value="F:transmembrane transporter activity"/>
    <property type="evidence" value="ECO:0007669"/>
    <property type="project" value="InterPro"/>
</dbReference>
<dbReference type="EMBL" id="AP008230">
    <property type="protein sequence ID" value="BAE82688.1"/>
    <property type="molecule type" value="Genomic_DNA"/>
</dbReference>
<dbReference type="Proteomes" id="UP000001946">
    <property type="component" value="Chromosome"/>
</dbReference>
<reference evidence="8 9" key="1">
    <citation type="journal article" date="2006" name="J. Bacteriol.">
        <title>Complete genome sequence of the dehalorespiring bacterium Desulfitobacterium hafniense Y51 and comparison with Dehalococcoides ethenogenes 195.</title>
        <authorList>
            <person name="Nonaka H."/>
            <person name="Keresztes G."/>
            <person name="Shinoda Y."/>
            <person name="Ikenaga Y."/>
            <person name="Abe M."/>
            <person name="Naito K."/>
            <person name="Inatomi K."/>
            <person name="Furukawa K."/>
            <person name="Inui M."/>
            <person name="Yukawa H."/>
        </authorList>
    </citation>
    <scope>NUCLEOTIDE SEQUENCE [LARGE SCALE GENOMIC DNA]</scope>
    <source>
        <strain evidence="8 9">Y51</strain>
    </source>
</reference>
<keyword evidence="3 6" id="KW-0812">Transmembrane</keyword>
<evidence type="ECO:0000256" key="6">
    <source>
        <dbReference type="SAM" id="Phobius"/>
    </source>
</evidence>
<proteinExistence type="predicted"/>
<feature type="transmembrane region" description="Helical" evidence="6">
    <location>
        <begin position="119"/>
        <end position="144"/>
    </location>
</feature>
<evidence type="ECO:0000256" key="5">
    <source>
        <dbReference type="ARBA" id="ARBA00023136"/>
    </source>
</evidence>
<accession>Q24Z54</accession>
<evidence type="ECO:0000256" key="4">
    <source>
        <dbReference type="ARBA" id="ARBA00022989"/>
    </source>
</evidence>
<gene>
    <name evidence="8" type="ordered locus">DSY0899</name>
</gene>
<feature type="transmembrane region" description="Helical" evidence="6">
    <location>
        <begin position="6"/>
        <end position="24"/>
    </location>
</feature>
<evidence type="ECO:0000313" key="8">
    <source>
        <dbReference type="EMBL" id="BAE82688.1"/>
    </source>
</evidence>
<keyword evidence="9" id="KW-1185">Reference proteome</keyword>
<protein>
    <recommendedName>
        <fullName evidence="7">Major facilitator superfamily (MFS) profile domain-containing protein</fullName>
    </recommendedName>
</protein>
<dbReference type="SUPFAM" id="SSF103473">
    <property type="entry name" value="MFS general substrate transporter"/>
    <property type="match status" value="1"/>
</dbReference>
<feature type="transmembrane region" description="Helical" evidence="6">
    <location>
        <begin position="156"/>
        <end position="175"/>
    </location>
</feature>
<feature type="domain" description="Major facilitator superfamily (MFS) profile" evidence="7">
    <location>
        <begin position="1"/>
        <end position="179"/>
    </location>
</feature>
<name>Q24Z54_DESHY</name>
<dbReference type="Gene3D" id="1.20.1250.20">
    <property type="entry name" value="MFS general substrate transporter like domains"/>
    <property type="match status" value="1"/>
</dbReference>
<dbReference type="PROSITE" id="PS50850">
    <property type="entry name" value="MFS"/>
    <property type="match status" value="1"/>
</dbReference>
<dbReference type="GO" id="GO:0005886">
    <property type="term" value="C:plasma membrane"/>
    <property type="evidence" value="ECO:0007669"/>
    <property type="project" value="UniProtKB-SubCell"/>
</dbReference>
<feature type="transmembrane region" description="Helical" evidence="6">
    <location>
        <begin position="36"/>
        <end position="56"/>
    </location>
</feature>
<dbReference type="InterPro" id="IPR036259">
    <property type="entry name" value="MFS_trans_sf"/>
</dbReference>
<comment type="subcellular location">
    <subcellularLocation>
        <location evidence="1">Cell membrane</location>
        <topology evidence="1">Multi-pass membrane protein</topology>
    </subcellularLocation>
</comment>
<dbReference type="STRING" id="138119.DSY0899"/>
<evidence type="ECO:0000256" key="1">
    <source>
        <dbReference type="ARBA" id="ARBA00004651"/>
    </source>
</evidence>
<dbReference type="AlphaFoldDB" id="Q24Z54"/>
<dbReference type="HOGENOM" id="CLU_1501187_0_0_9"/>
<dbReference type="eggNOG" id="COG2814">
    <property type="taxonomic scope" value="Bacteria"/>
</dbReference>
<keyword evidence="2" id="KW-0813">Transport</keyword>
<feature type="transmembrane region" description="Helical" evidence="6">
    <location>
        <begin position="62"/>
        <end position="80"/>
    </location>
</feature>
<evidence type="ECO:0000256" key="2">
    <source>
        <dbReference type="ARBA" id="ARBA00022448"/>
    </source>
</evidence>
<sequence length="179" mass="18565">MCLVNCISLIFINSMSLNISTIIIKGSMGNAASAGMVLSMFTIGGVLAGAIFGLAFKLLKNYTLPAAFLLLSAGMACVVYGNSMIMLIMGTCLAGIGSSLATAAMLMMIGSIVPSAGQGIITGILMTLVNLGSFLATYYIVLVANISGSTDVKLPIFYAMVGFLVLAAIYGIMGWNKRF</sequence>
<dbReference type="KEGG" id="dsy:DSY0899"/>
<feature type="transmembrane region" description="Helical" evidence="6">
    <location>
        <begin position="87"/>
        <end position="113"/>
    </location>
</feature>
<organism evidence="8 9">
    <name type="scientific">Desulfitobacterium hafniense (strain Y51)</name>
    <dbReference type="NCBI Taxonomy" id="138119"/>
    <lineage>
        <taxon>Bacteria</taxon>
        <taxon>Bacillati</taxon>
        <taxon>Bacillota</taxon>
        <taxon>Clostridia</taxon>
        <taxon>Eubacteriales</taxon>
        <taxon>Desulfitobacteriaceae</taxon>
        <taxon>Desulfitobacterium</taxon>
    </lineage>
</organism>
<keyword evidence="4 6" id="KW-1133">Transmembrane helix</keyword>
<evidence type="ECO:0000313" key="9">
    <source>
        <dbReference type="Proteomes" id="UP000001946"/>
    </source>
</evidence>